<dbReference type="AlphaFoldDB" id="A0A916JA64"/>
<dbReference type="PANTHER" id="PTHR21600:SF56">
    <property type="entry name" value="TRNA PSEUDOURIDINE SYNTHASE C"/>
    <property type="match status" value="1"/>
</dbReference>
<name>A0A916JA64_9BACT</name>
<reference evidence="3" key="1">
    <citation type="submission" date="2021-04" db="EMBL/GenBank/DDBJ databases">
        <authorList>
            <person name="Rodrigo-Torres L."/>
            <person name="Arahal R. D."/>
            <person name="Lucena T."/>
        </authorList>
    </citation>
    <scope>NUCLEOTIDE SEQUENCE</scope>
    <source>
        <strain evidence="3">CECT 9275</strain>
    </source>
</reference>
<accession>A0A916JA64</accession>
<evidence type="ECO:0000259" key="2">
    <source>
        <dbReference type="Pfam" id="PF00849"/>
    </source>
</evidence>
<dbReference type="Proteomes" id="UP000680038">
    <property type="component" value="Unassembled WGS sequence"/>
</dbReference>
<dbReference type="Pfam" id="PF00849">
    <property type="entry name" value="PseudoU_synth_2"/>
    <property type="match status" value="1"/>
</dbReference>
<evidence type="ECO:0000313" key="3">
    <source>
        <dbReference type="EMBL" id="CAG4995439.1"/>
    </source>
</evidence>
<dbReference type="Gene3D" id="3.30.2350.10">
    <property type="entry name" value="Pseudouridine synthase"/>
    <property type="match status" value="1"/>
</dbReference>
<keyword evidence="4" id="KW-1185">Reference proteome</keyword>
<dbReference type="EC" id="5.4.99.26" evidence="3"/>
<dbReference type="InterPro" id="IPR006145">
    <property type="entry name" value="PsdUridine_synth_RsuA/RluA"/>
</dbReference>
<feature type="domain" description="Pseudouridine synthase RsuA/RluA-like" evidence="2">
    <location>
        <begin position="18"/>
        <end position="166"/>
    </location>
</feature>
<keyword evidence="1 3" id="KW-0413">Isomerase</keyword>
<dbReference type="EMBL" id="CAJRAF010000001">
    <property type="protein sequence ID" value="CAG4995439.1"/>
    <property type="molecule type" value="Genomic_DNA"/>
</dbReference>
<dbReference type="RefSeq" id="WP_215238265.1">
    <property type="nucleotide sequence ID" value="NZ_CAJRAF010000001.1"/>
</dbReference>
<protein>
    <submittedName>
        <fullName evidence="3">tRNA pseudouridine synthase C</fullName>
        <ecNumber evidence="3">5.4.99.26</ecNumber>
    </submittedName>
</protein>
<dbReference type="SUPFAM" id="SSF55120">
    <property type="entry name" value="Pseudouridine synthase"/>
    <property type="match status" value="1"/>
</dbReference>
<proteinExistence type="predicted"/>
<comment type="caution">
    <text evidence="3">The sequence shown here is derived from an EMBL/GenBank/DDBJ whole genome shotgun (WGS) entry which is preliminary data.</text>
</comment>
<sequence>MNSSGTTSLEIIYQDEFLVAVNKPHGLLVHRSPIAVDADEFAVQILRNQLGQKVYPVHRLDRKTGGVLLFALSEEMNSVMQQMFAAGTVHKHYFAIVRGFTPDTLEIDYPLKKEDGQIQDAQTSLVTLAKTEIEVAFGKHPTSRYSLVKLTPATGRMHQLRKHMAHIFHPIIGDRPHGCNKQNRFFMEHFSMTTMLLHAASVTFLHPQTKKETTIEAVRQAEFQRMTKVLGFDHSLNS</sequence>
<gene>
    <name evidence="3" type="primary">truC_1</name>
    <name evidence="3" type="ORF">DYBT9275_01638</name>
</gene>
<dbReference type="GO" id="GO:0000455">
    <property type="term" value="P:enzyme-directed rRNA pseudouridine synthesis"/>
    <property type="evidence" value="ECO:0007669"/>
    <property type="project" value="TreeGrafter"/>
</dbReference>
<dbReference type="GO" id="GO:0160149">
    <property type="term" value="F:tRNA pseudouridine(65) synthase activity"/>
    <property type="evidence" value="ECO:0007669"/>
    <property type="project" value="UniProtKB-EC"/>
</dbReference>
<organism evidence="3 4">
    <name type="scientific">Dyadobacter helix</name>
    <dbReference type="NCBI Taxonomy" id="2822344"/>
    <lineage>
        <taxon>Bacteria</taxon>
        <taxon>Pseudomonadati</taxon>
        <taxon>Bacteroidota</taxon>
        <taxon>Cytophagia</taxon>
        <taxon>Cytophagales</taxon>
        <taxon>Spirosomataceae</taxon>
        <taxon>Dyadobacter</taxon>
    </lineage>
</organism>
<dbReference type="GO" id="GO:0003723">
    <property type="term" value="F:RNA binding"/>
    <property type="evidence" value="ECO:0007669"/>
    <property type="project" value="InterPro"/>
</dbReference>
<dbReference type="InterPro" id="IPR020103">
    <property type="entry name" value="PsdUridine_synth_cat_dom_sf"/>
</dbReference>
<dbReference type="InterPro" id="IPR050188">
    <property type="entry name" value="RluA_PseudoU_synthase"/>
</dbReference>
<evidence type="ECO:0000313" key="4">
    <source>
        <dbReference type="Proteomes" id="UP000680038"/>
    </source>
</evidence>
<evidence type="ECO:0000256" key="1">
    <source>
        <dbReference type="ARBA" id="ARBA00023235"/>
    </source>
</evidence>
<dbReference type="PANTHER" id="PTHR21600">
    <property type="entry name" value="MITOCHONDRIAL RNA PSEUDOURIDINE SYNTHASE"/>
    <property type="match status" value="1"/>
</dbReference>